<dbReference type="RefSeq" id="WP_069477249.1">
    <property type="nucleotide sequence ID" value="NZ_CP017111.1"/>
</dbReference>
<organism evidence="1 2">
    <name type="scientific">Sulfurospirillum halorespirans DSM 13726</name>
    <dbReference type="NCBI Taxonomy" id="1193502"/>
    <lineage>
        <taxon>Bacteria</taxon>
        <taxon>Pseudomonadati</taxon>
        <taxon>Campylobacterota</taxon>
        <taxon>Epsilonproteobacteria</taxon>
        <taxon>Campylobacterales</taxon>
        <taxon>Sulfurospirillaceae</taxon>
        <taxon>Sulfurospirillum</taxon>
    </lineage>
</organism>
<keyword evidence="2" id="KW-1185">Reference proteome</keyword>
<dbReference type="PATRIC" id="fig|1193502.14.peg.526"/>
<protein>
    <submittedName>
        <fullName evidence="1">Uncharacterized protein</fullName>
    </submittedName>
</protein>
<reference evidence="2" key="1">
    <citation type="submission" date="2016-08" db="EMBL/GenBank/DDBJ databases">
        <title>Complete genome sequence of the organohalide-respiring Epsilonproteobacterium Sulfurospirillum halorespirans.</title>
        <authorList>
            <person name="Goris T."/>
            <person name="Zimmermann J."/>
            <person name="Schenz B."/>
            <person name="Lemos M."/>
            <person name="Hackermueller J."/>
            <person name="Diekert G."/>
        </authorList>
    </citation>
    <scope>NUCLEOTIDE SEQUENCE [LARGE SCALE GENOMIC DNA]</scope>
    <source>
        <strain>DSM 13726</strain>
        <strain evidence="2">PCE-M2</strain>
    </source>
</reference>
<dbReference type="KEGG" id="shal:SHALO_0516"/>
<dbReference type="Proteomes" id="UP000094609">
    <property type="component" value="Chromosome"/>
</dbReference>
<name>A0A1D7TH55_9BACT</name>
<evidence type="ECO:0000313" key="1">
    <source>
        <dbReference type="EMBL" id="AOO64306.1"/>
    </source>
</evidence>
<dbReference type="STRING" id="1193502.SHALO_0516"/>
<evidence type="ECO:0000313" key="2">
    <source>
        <dbReference type="Proteomes" id="UP000094609"/>
    </source>
</evidence>
<sequence length="78" mass="8931">MNSNEIEIDKELAKLIDARDAFMEYIDAQVPKDGKGIAFDFSSAPMLDAKTVYEHFYKLDYQARKIRGFVIRNLGVKA</sequence>
<accession>A0A1D7TH55</accession>
<dbReference type="AlphaFoldDB" id="A0A1D7TH55"/>
<proteinExistence type="predicted"/>
<dbReference type="EMBL" id="CP017111">
    <property type="protein sequence ID" value="AOO64306.1"/>
    <property type="molecule type" value="Genomic_DNA"/>
</dbReference>
<gene>
    <name evidence="1" type="ORF">SHALO_0516</name>
</gene>